<evidence type="ECO:0000313" key="2">
    <source>
        <dbReference type="EMBL" id="KAK8504624.1"/>
    </source>
</evidence>
<proteinExistence type="predicted"/>
<gene>
    <name evidence="2" type="ORF">V6N12_017164</name>
</gene>
<feature type="region of interest" description="Disordered" evidence="1">
    <location>
        <begin position="44"/>
        <end position="108"/>
    </location>
</feature>
<feature type="compositionally biased region" description="Basic and acidic residues" evidence="1">
    <location>
        <begin position="52"/>
        <end position="76"/>
    </location>
</feature>
<evidence type="ECO:0000313" key="3">
    <source>
        <dbReference type="Proteomes" id="UP001472677"/>
    </source>
</evidence>
<reference evidence="2 3" key="1">
    <citation type="journal article" date="2024" name="G3 (Bethesda)">
        <title>Genome assembly of Hibiscus sabdariffa L. provides insights into metabolisms of medicinal natural products.</title>
        <authorList>
            <person name="Kim T."/>
        </authorList>
    </citation>
    <scope>NUCLEOTIDE SEQUENCE [LARGE SCALE GENOMIC DNA]</scope>
    <source>
        <strain evidence="2">TK-2024</strain>
        <tissue evidence="2">Old leaves</tissue>
    </source>
</reference>
<dbReference type="EMBL" id="JBBPBM010000139">
    <property type="protein sequence ID" value="KAK8504624.1"/>
    <property type="molecule type" value="Genomic_DNA"/>
</dbReference>
<sequence length="108" mass="11989">MFLDIGYLKMFLKHLQVGIANINPLEGMVEKCNVIYVTCINVGKPNSSKNQIPEDDRQEEQKPIDSKNLASKDRQDNGSICKIQAKPPNDSNETGGKAVEVTLNQSEL</sequence>
<dbReference type="Proteomes" id="UP001472677">
    <property type="component" value="Unassembled WGS sequence"/>
</dbReference>
<accession>A0ABR2BBY5</accession>
<evidence type="ECO:0000256" key="1">
    <source>
        <dbReference type="SAM" id="MobiDB-lite"/>
    </source>
</evidence>
<protein>
    <submittedName>
        <fullName evidence="2">Uncharacterized protein</fullName>
    </submittedName>
</protein>
<comment type="caution">
    <text evidence="2">The sequence shown here is derived from an EMBL/GenBank/DDBJ whole genome shotgun (WGS) entry which is preliminary data.</text>
</comment>
<organism evidence="2 3">
    <name type="scientific">Hibiscus sabdariffa</name>
    <name type="common">roselle</name>
    <dbReference type="NCBI Taxonomy" id="183260"/>
    <lineage>
        <taxon>Eukaryota</taxon>
        <taxon>Viridiplantae</taxon>
        <taxon>Streptophyta</taxon>
        <taxon>Embryophyta</taxon>
        <taxon>Tracheophyta</taxon>
        <taxon>Spermatophyta</taxon>
        <taxon>Magnoliopsida</taxon>
        <taxon>eudicotyledons</taxon>
        <taxon>Gunneridae</taxon>
        <taxon>Pentapetalae</taxon>
        <taxon>rosids</taxon>
        <taxon>malvids</taxon>
        <taxon>Malvales</taxon>
        <taxon>Malvaceae</taxon>
        <taxon>Malvoideae</taxon>
        <taxon>Hibiscus</taxon>
    </lineage>
</organism>
<keyword evidence="3" id="KW-1185">Reference proteome</keyword>
<name>A0ABR2BBY5_9ROSI</name>